<evidence type="ECO:0000313" key="3">
    <source>
        <dbReference type="Proteomes" id="UP001500063"/>
    </source>
</evidence>
<sequence>MVGGPSGVAGGGETDPRLPEFPRHREGPGGGRVADEPFAGGAVQRAERQGDVEAVAGAQGPSEGRGGQSQLEEERGDMIGPQDVLGAVDQYLDRLFTLP</sequence>
<reference evidence="2 3" key="1">
    <citation type="journal article" date="2019" name="Int. J. Syst. Evol. Microbiol.">
        <title>The Global Catalogue of Microorganisms (GCM) 10K type strain sequencing project: providing services to taxonomists for standard genome sequencing and annotation.</title>
        <authorList>
            <consortium name="The Broad Institute Genomics Platform"/>
            <consortium name="The Broad Institute Genome Sequencing Center for Infectious Disease"/>
            <person name="Wu L."/>
            <person name="Ma J."/>
        </authorList>
    </citation>
    <scope>NUCLEOTIDE SEQUENCE [LARGE SCALE GENOMIC DNA]</scope>
    <source>
        <strain evidence="2 3">JCM 4565</strain>
    </source>
</reference>
<feature type="region of interest" description="Disordered" evidence="1">
    <location>
        <begin position="1"/>
        <end position="82"/>
    </location>
</feature>
<evidence type="ECO:0000256" key="1">
    <source>
        <dbReference type="SAM" id="MobiDB-lite"/>
    </source>
</evidence>
<name>A0ABN0WXK1_9ACTN</name>
<dbReference type="Proteomes" id="UP001500063">
    <property type="component" value="Unassembled WGS sequence"/>
</dbReference>
<proteinExistence type="predicted"/>
<feature type="compositionally biased region" description="Basic and acidic residues" evidence="1">
    <location>
        <begin position="14"/>
        <end position="27"/>
    </location>
</feature>
<dbReference type="EMBL" id="BAAABW010000015">
    <property type="protein sequence ID" value="GAA0348643.1"/>
    <property type="molecule type" value="Genomic_DNA"/>
</dbReference>
<comment type="caution">
    <text evidence="2">The sequence shown here is derived from an EMBL/GenBank/DDBJ whole genome shotgun (WGS) entry which is preliminary data.</text>
</comment>
<keyword evidence="3" id="KW-1185">Reference proteome</keyword>
<feature type="compositionally biased region" description="Gly residues" evidence="1">
    <location>
        <begin position="1"/>
        <end position="13"/>
    </location>
</feature>
<organism evidence="2 3">
    <name type="scientific">Streptomyces blastmyceticus</name>
    <dbReference type="NCBI Taxonomy" id="68180"/>
    <lineage>
        <taxon>Bacteria</taxon>
        <taxon>Bacillati</taxon>
        <taxon>Actinomycetota</taxon>
        <taxon>Actinomycetes</taxon>
        <taxon>Kitasatosporales</taxon>
        <taxon>Streptomycetaceae</taxon>
        <taxon>Streptomyces</taxon>
    </lineage>
</organism>
<gene>
    <name evidence="2" type="ORF">GCM10010319_26630</name>
</gene>
<evidence type="ECO:0000313" key="2">
    <source>
        <dbReference type="EMBL" id="GAA0348643.1"/>
    </source>
</evidence>
<protein>
    <submittedName>
        <fullName evidence="2">Uncharacterized protein</fullName>
    </submittedName>
</protein>
<accession>A0ABN0WXK1</accession>